<dbReference type="Gene3D" id="3.60.40.10">
    <property type="entry name" value="PPM-type phosphatase domain"/>
    <property type="match status" value="1"/>
</dbReference>
<dbReference type="Proteomes" id="UP000814126">
    <property type="component" value="Unassembled WGS sequence"/>
</dbReference>
<proteinExistence type="predicted"/>
<organism evidence="2 3">
    <name type="scientific">Pseudomonas poae</name>
    <dbReference type="NCBI Taxonomy" id="200451"/>
    <lineage>
        <taxon>Bacteria</taxon>
        <taxon>Pseudomonadati</taxon>
        <taxon>Pseudomonadota</taxon>
        <taxon>Gammaproteobacteria</taxon>
        <taxon>Pseudomonadales</taxon>
        <taxon>Pseudomonadaceae</taxon>
        <taxon>Pseudomonas</taxon>
    </lineage>
</organism>
<evidence type="ECO:0000259" key="1">
    <source>
        <dbReference type="Pfam" id="PF13672"/>
    </source>
</evidence>
<dbReference type="EMBL" id="WJZX01000051">
    <property type="protein sequence ID" value="MCF5656235.1"/>
    <property type="molecule type" value="Genomic_DNA"/>
</dbReference>
<comment type="caution">
    <text evidence="2">The sequence shown here is derived from an EMBL/GenBank/DDBJ whole genome shotgun (WGS) entry which is preliminary data.</text>
</comment>
<gene>
    <name evidence="2" type="ORF">GIV46_14575</name>
</gene>
<name>A0AAP2S476_9PSED</name>
<accession>A0AAP2S476</accession>
<sequence>MGTRKQDAYSVMRLTPDAFCAIVSDGAGSAAYGGQGAALTCRSLMGSLRHWFSDQDVLPDDDMIMGWIDQLRDRLAKVAQTRAVTRRQFAATLVMLVVFKDQVLALQIGDSALVARKAGIWEALCWPENGEFAATTYFVTDDPEVRAHIYRLDREYDAFALFSDGLESVALEQATQQPFARFFDPMIKPVDQESAEGRLVVLSGALARYLDSPALCERTDDDKTLVLVSCR</sequence>
<evidence type="ECO:0000313" key="2">
    <source>
        <dbReference type="EMBL" id="MCF5656235.1"/>
    </source>
</evidence>
<dbReference type="SUPFAM" id="SSF81606">
    <property type="entry name" value="PP2C-like"/>
    <property type="match status" value="1"/>
</dbReference>
<dbReference type="InterPro" id="IPR001932">
    <property type="entry name" value="PPM-type_phosphatase-like_dom"/>
</dbReference>
<protein>
    <submittedName>
        <fullName evidence="2">Protein phosphatase 2C domain-containing protein</fullName>
    </submittedName>
</protein>
<evidence type="ECO:0000313" key="3">
    <source>
        <dbReference type="Proteomes" id="UP000814126"/>
    </source>
</evidence>
<reference evidence="2" key="1">
    <citation type="submission" date="2019-11" db="EMBL/GenBank/DDBJ databases">
        <title>Epiphytic Pseudomonas syringae from cherry orchards.</title>
        <authorList>
            <person name="Hulin M.T."/>
        </authorList>
    </citation>
    <scope>NUCLEOTIDE SEQUENCE</scope>
    <source>
        <strain evidence="2">PA-2-1F</strain>
    </source>
</reference>
<feature type="domain" description="PPM-type phosphatase" evidence="1">
    <location>
        <begin position="2"/>
        <end position="199"/>
    </location>
</feature>
<dbReference type="InterPro" id="IPR036457">
    <property type="entry name" value="PPM-type-like_dom_sf"/>
</dbReference>
<dbReference type="AlphaFoldDB" id="A0AAP2S476"/>
<dbReference type="Pfam" id="PF13672">
    <property type="entry name" value="PP2C_2"/>
    <property type="match status" value="1"/>
</dbReference>